<comment type="caution">
    <text evidence="2">The sequence shown here is derived from an EMBL/GenBank/DDBJ whole genome shotgun (WGS) entry which is preliminary data.</text>
</comment>
<dbReference type="Proteomes" id="UP000703661">
    <property type="component" value="Unassembled WGS sequence"/>
</dbReference>
<sequence length="63" mass="7469">MVDSQVKGLSREQLHEPLSDYLKELQKDSDPYLVYQAVYAYQALQYIPDDETILQSMMRRTEK</sequence>
<feature type="non-terminal residue" evidence="2">
    <location>
        <position position="63"/>
    </location>
</feature>
<gene>
    <name evidence="2" type="ORF">BGZ80_009164</name>
</gene>
<dbReference type="Pfam" id="PF23948">
    <property type="entry name" value="ARM_5"/>
    <property type="match status" value="1"/>
</dbReference>
<dbReference type="InterPro" id="IPR056251">
    <property type="entry name" value="Arm_rpt_dom"/>
</dbReference>
<evidence type="ECO:0000259" key="1">
    <source>
        <dbReference type="Pfam" id="PF23948"/>
    </source>
</evidence>
<accession>A0A9P6MC94</accession>
<dbReference type="EMBL" id="JAAAID010005269">
    <property type="protein sequence ID" value="KAF9991382.1"/>
    <property type="molecule type" value="Genomic_DNA"/>
</dbReference>
<keyword evidence="3" id="KW-1185">Reference proteome</keyword>
<name>A0A9P6MC94_9FUNG</name>
<feature type="domain" description="Arm-like repeat" evidence="1">
    <location>
        <begin position="1"/>
        <end position="61"/>
    </location>
</feature>
<reference evidence="2" key="1">
    <citation type="journal article" date="2020" name="Fungal Divers.">
        <title>Resolving the Mortierellaceae phylogeny through synthesis of multi-gene phylogenetics and phylogenomics.</title>
        <authorList>
            <person name="Vandepol N."/>
            <person name="Liber J."/>
            <person name="Desiro A."/>
            <person name="Na H."/>
            <person name="Kennedy M."/>
            <person name="Barry K."/>
            <person name="Grigoriev I.V."/>
            <person name="Miller A.N."/>
            <person name="O'Donnell K."/>
            <person name="Stajich J.E."/>
            <person name="Bonito G."/>
        </authorList>
    </citation>
    <scope>NUCLEOTIDE SEQUENCE</scope>
    <source>
        <strain evidence="2">NRRL 2769</strain>
    </source>
</reference>
<dbReference type="AlphaFoldDB" id="A0A9P6MC94"/>
<organism evidence="2 3">
    <name type="scientific">Entomortierella chlamydospora</name>
    <dbReference type="NCBI Taxonomy" id="101097"/>
    <lineage>
        <taxon>Eukaryota</taxon>
        <taxon>Fungi</taxon>
        <taxon>Fungi incertae sedis</taxon>
        <taxon>Mucoromycota</taxon>
        <taxon>Mortierellomycotina</taxon>
        <taxon>Mortierellomycetes</taxon>
        <taxon>Mortierellales</taxon>
        <taxon>Mortierellaceae</taxon>
        <taxon>Entomortierella</taxon>
    </lineage>
</organism>
<evidence type="ECO:0000313" key="3">
    <source>
        <dbReference type="Proteomes" id="UP000703661"/>
    </source>
</evidence>
<protein>
    <recommendedName>
        <fullName evidence="1">Arm-like repeat domain-containing protein</fullName>
    </recommendedName>
</protein>
<proteinExistence type="predicted"/>
<evidence type="ECO:0000313" key="2">
    <source>
        <dbReference type="EMBL" id="KAF9991382.1"/>
    </source>
</evidence>